<keyword evidence="4" id="KW-0732">Signal</keyword>
<keyword evidence="6" id="KW-1185">Reference proteome</keyword>
<feature type="compositionally biased region" description="Polar residues" evidence="3">
    <location>
        <begin position="119"/>
        <end position="143"/>
    </location>
</feature>
<sequence>MSPHVPRRRRALLAAAAAAVTLGAAATAVAVVPSGDGDHSATLAGQIDPQKPKNVILLIGDGTDEAIITAARNYEKGAAGAFDGLDSLPFVGDMTTYGLKVGKKANGQYPIAYVSDSAPTASGWSTGKKTVDSRLSQGPSEADTTPGEDYETVLERFKADGKRVGNVSTAALTDATPAAAGAHINLRECQGPENMARCATARKSAGGKGSVAEQLVDNEIDVLLGGGLNRFLQATDDGPTVLDDAKDEHGYRELRTKADLDAVTSLKDGPVLGLFAGSTNPASTTGENMLPLYKPLVAAAGGNGTPAAPKTCEVEDRGTQPRLGDMTQKAIDLLKQENDKGFFLQVESAMVDKQEHAADACGAIGDLAELDRATQIALAFQQEDPNTLIIVTGDHSHSTQIVGGTSGGKATATVKTVDGDPMTIGYSTAEPPINGSTSQGHTGSQIRVAAKGPQAANVNGFIDQTDLYRIMLGQTPSTLPEGPTRTVTTPGATVTVPGATVTVPGPTTTVTQPAPAARPSVSLAPLSAVGRTALRRSGLRVSVAATGAKGVTVELRRGSTTLTRKALGASGGATTLKASTSRGTLRVVVTAKGAGGTATASRSVRVR</sequence>
<feature type="region of interest" description="Disordered" evidence="3">
    <location>
        <begin position="119"/>
        <end position="147"/>
    </location>
</feature>
<name>A0ABU4VKH3_9ACTN</name>
<evidence type="ECO:0000313" key="5">
    <source>
        <dbReference type="EMBL" id="MDX8152189.1"/>
    </source>
</evidence>
<dbReference type="GO" id="GO:0004035">
    <property type="term" value="F:alkaline phosphatase activity"/>
    <property type="evidence" value="ECO:0007669"/>
    <property type="project" value="UniProtKB-EC"/>
</dbReference>
<evidence type="ECO:0000313" key="6">
    <source>
        <dbReference type="Proteomes" id="UP001277761"/>
    </source>
</evidence>
<gene>
    <name evidence="5" type="ORF">SK069_11330</name>
</gene>
<comment type="caution">
    <text evidence="5">The sequence shown here is derived from an EMBL/GenBank/DDBJ whole genome shotgun (WGS) entry which is preliminary data.</text>
</comment>
<dbReference type="PANTHER" id="PTHR11596">
    <property type="entry name" value="ALKALINE PHOSPHATASE"/>
    <property type="match status" value="1"/>
</dbReference>
<dbReference type="RefSeq" id="WP_319954345.1">
    <property type="nucleotide sequence ID" value="NZ_JAXAVX010000005.1"/>
</dbReference>
<keyword evidence="1" id="KW-0597">Phosphoprotein</keyword>
<dbReference type="Proteomes" id="UP001277761">
    <property type="component" value="Unassembled WGS sequence"/>
</dbReference>
<dbReference type="SUPFAM" id="SSF53649">
    <property type="entry name" value="Alkaline phosphatase-like"/>
    <property type="match status" value="1"/>
</dbReference>
<reference evidence="5 6" key="1">
    <citation type="submission" date="2023-11" db="EMBL/GenBank/DDBJ databases">
        <authorList>
            <person name="Xu M."/>
            <person name="Jiang T."/>
        </authorList>
    </citation>
    <scope>NUCLEOTIDE SEQUENCE [LARGE SCALE GENOMIC DNA]</scope>
    <source>
        <strain evidence="5 6">SD</strain>
    </source>
</reference>
<evidence type="ECO:0000256" key="1">
    <source>
        <dbReference type="ARBA" id="ARBA00022553"/>
    </source>
</evidence>
<accession>A0ABU4VKH3</accession>
<evidence type="ECO:0000256" key="2">
    <source>
        <dbReference type="RuleBase" id="RU003946"/>
    </source>
</evidence>
<evidence type="ECO:0000256" key="4">
    <source>
        <dbReference type="SAM" id="SignalP"/>
    </source>
</evidence>
<dbReference type="CDD" id="cd16012">
    <property type="entry name" value="ALP"/>
    <property type="match status" value="1"/>
</dbReference>
<dbReference type="SMART" id="SM00098">
    <property type="entry name" value="alkPPc"/>
    <property type="match status" value="1"/>
</dbReference>
<comment type="similarity">
    <text evidence="2">Belongs to the alkaline phosphatase family.</text>
</comment>
<dbReference type="InterPro" id="IPR017850">
    <property type="entry name" value="Alkaline_phosphatase_core_sf"/>
</dbReference>
<proteinExistence type="inferred from homology"/>
<dbReference type="InterPro" id="IPR006311">
    <property type="entry name" value="TAT_signal"/>
</dbReference>
<dbReference type="EC" id="3.1.3.1" evidence="5"/>
<organism evidence="5 6">
    <name type="scientific">Patulibacter brassicae</name>
    <dbReference type="NCBI Taxonomy" id="1705717"/>
    <lineage>
        <taxon>Bacteria</taxon>
        <taxon>Bacillati</taxon>
        <taxon>Actinomycetota</taxon>
        <taxon>Thermoleophilia</taxon>
        <taxon>Solirubrobacterales</taxon>
        <taxon>Patulibacteraceae</taxon>
        <taxon>Patulibacter</taxon>
    </lineage>
</organism>
<feature type="signal peptide" evidence="4">
    <location>
        <begin position="1"/>
        <end position="30"/>
    </location>
</feature>
<dbReference type="EMBL" id="JAXAVX010000005">
    <property type="protein sequence ID" value="MDX8152189.1"/>
    <property type="molecule type" value="Genomic_DNA"/>
</dbReference>
<dbReference type="PRINTS" id="PR00113">
    <property type="entry name" value="ALKPHPHTASE"/>
</dbReference>
<protein>
    <submittedName>
        <fullName evidence="5">Alkaline phosphatase</fullName>
        <ecNumber evidence="5">3.1.3.1</ecNumber>
    </submittedName>
</protein>
<feature type="chain" id="PRO_5046433303" evidence="4">
    <location>
        <begin position="31"/>
        <end position="607"/>
    </location>
</feature>
<dbReference type="InterPro" id="IPR001952">
    <property type="entry name" value="Alkaline_phosphatase"/>
</dbReference>
<dbReference type="Gene3D" id="3.40.720.10">
    <property type="entry name" value="Alkaline Phosphatase, subunit A"/>
    <property type="match status" value="1"/>
</dbReference>
<dbReference type="Pfam" id="PF00245">
    <property type="entry name" value="Alk_phosphatase"/>
    <property type="match status" value="2"/>
</dbReference>
<evidence type="ECO:0000256" key="3">
    <source>
        <dbReference type="SAM" id="MobiDB-lite"/>
    </source>
</evidence>
<dbReference type="PROSITE" id="PS51318">
    <property type="entry name" value="TAT"/>
    <property type="match status" value="1"/>
</dbReference>
<keyword evidence="5" id="KW-0378">Hydrolase</keyword>
<dbReference type="PANTHER" id="PTHR11596:SF5">
    <property type="entry name" value="ALKALINE PHOSPHATASE"/>
    <property type="match status" value="1"/>
</dbReference>